<feature type="region of interest" description="Disordered" evidence="1">
    <location>
        <begin position="325"/>
        <end position="365"/>
    </location>
</feature>
<reference evidence="4" key="1">
    <citation type="journal article" date="2014" name="Science">
        <title>Ancient hybridizations among the ancestral genomes of bread wheat.</title>
        <authorList>
            <consortium name="International Wheat Genome Sequencing Consortium,"/>
            <person name="Marcussen T."/>
            <person name="Sandve S.R."/>
            <person name="Heier L."/>
            <person name="Spannagl M."/>
            <person name="Pfeifer M."/>
            <person name="Jakobsen K.S."/>
            <person name="Wulff B.B."/>
            <person name="Steuernagel B."/>
            <person name="Mayer K.F."/>
            <person name="Olsen O.A."/>
        </authorList>
    </citation>
    <scope>NUCLEOTIDE SEQUENCE [LARGE SCALE GENOMIC DNA]</scope>
    <source>
        <strain evidence="4">cv. AL8/78</strain>
    </source>
</reference>
<reference evidence="3" key="3">
    <citation type="journal article" date="2017" name="Nature">
        <title>Genome sequence of the progenitor of the wheat D genome Aegilops tauschii.</title>
        <authorList>
            <person name="Luo M.C."/>
            <person name="Gu Y.Q."/>
            <person name="Puiu D."/>
            <person name="Wang H."/>
            <person name="Twardziok S.O."/>
            <person name="Deal K.R."/>
            <person name="Huo N."/>
            <person name="Zhu T."/>
            <person name="Wang L."/>
            <person name="Wang Y."/>
            <person name="McGuire P.E."/>
            <person name="Liu S."/>
            <person name="Long H."/>
            <person name="Ramasamy R.K."/>
            <person name="Rodriguez J.C."/>
            <person name="Van S.L."/>
            <person name="Yuan L."/>
            <person name="Wang Z."/>
            <person name="Xia Z."/>
            <person name="Xiao L."/>
            <person name="Anderson O.D."/>
            <person name="Ouyang S."/>
            <person name="Liang Y."/>
            <person name="Zimin A.V."/>
            <person name="Pertea G."/>
            <person name="Qi P."/>
            <person name="Bennetzen J.L."/>
            <person name="Dai X."/>
            <person name="Dawson M.W."/>
            <person name="Muller H.G."/>
            <person name="Kugler K."/>
            <person name="Rivarola-Duarte L."/>
            <person name="Spannagl M."/>
            <person name="Mayer K.F.X."/>
            <person name="Lu F.H."/>
            <person name="Bevan M.W."/>
            <person name="Leroy P."/>
            <person name="Li P."/>
            <person name="You F.M."/>
            <person name="Sun Q."/>
            <person name="Liu Z."/>
            <person name="Lyons E."/>
            <person name="Wicker T."/>
            <person name="Salzberg S.L."/>
            <person name="Devos K.M."/>
            <person name="Dvorak J."/>
        </authorList>
    </citation>
    <scope>NUCLEOTIDE SEQUENCE [LARGE SCALE GENOMIC DNA]</scope>
    <source>
        <strain evidence="3">cv. AL8/78</strain>
    </source>
</reference>
<dbReference type="SMART" id="SM00386">
    <property type="entry name" value="HAT"/>
    <property type="match status" value="3"/>
</dbReference>
<evidence type="ECO:0000256" key="2">
    <source>
        <dbReference type="SAM" id="Phobius"/>
    </source>
</evidence>
<feature type="compositionally biased region" description="Gly residues" evidence="1">
    <location>
        <begin position="330"/>
        <end position="339"/>
    </location>
</feature>
<dbReference type="Proteomes" id="UP000015105">
    <property type="component" value="Chromosome 1D"/>
</dbReference>
<keyword evidence="2" id="KW-1133">Transmembrane helix</keyword>
<dbReference type="InterPro" id="IPR003107">
    <property type="entry name" value="HAT"/>
</dbReference>
<name>A0A452Z852_AEGTS</name>
<feature type="region of interest" description="Disordered" evidence="1">
    <location>
        <begin position="19"/>
        <end position="68"/>
    </location>
</feature>
<proteinExistence type="predicted"/>
<sequence>KTARRARPSGLRIPLVKSPRRVPSSARIQRAASFDGRARFSHLPRARGADLEAQPEAEGSRRAQGRGPDKLAMGFQVAAVVPSPCAPSTSSRSPFLGGGCGVLARSCAPGGLAARRRGEGRPARCALSASIDGVGGGDMEFLRRIEELAASAGVRTAGCGWPPSLERSASGVGLPLSLRMLKRKKQQRRQQVPQPSRWDERFRLGSAGESVGRAFSSMVLIVRELQSFALQQMLCDDLQTVLARAHGEMQDSFVWLFQHIFAGTPALMLSLMLLLANFTVHSMSNSVAAAAVAPTPPAATVVDTQHTEPSNPRFDAASVKTFSSGRTASVGGGSGGGGDVRPVAGASGDDRRDESRYSLSRVAPQQLTPLAGTGAENIVPDAAAVDEQAIWERMVAEASSMQANARADELTDPDVLGNLVAPVEAEIETEDAGEYARTEQRYELAVSEEPNNSLILANFAQFLYITRKDHKRAEHYFERAVRAEPADAEALSRYATFLWRARDDVEAAEETYQQAIAADPGNAHYAAAYAHFLWNTGGEDTCFPLD</sequence>
<keyword evidence="4" id="KW-1185">Reference proteome</keyword>
<keyword evidence="2" id="KW-0812">Transmembrane</keyword>
<dbReference type="PANTHER" id="PTHR26312:SF190">
    <property type="entry name" value="OS05G0447700 PROTEIN"/>
    <property type="match status" value="1"/>
</dbReference>
<dbReference type="Pfam" id="PF14559">
    <property type="entry name" value="TPR_19"/>
    <property type="match status" value="1"/>
</dbReference>
<reference evidence="3" key="5">
    <citation type="journal article" date="2021" name="G3 (Bethesda)">
        <title>Aegilops tauschii genome assembly Aet v5.0 features greater sequence contiguity and improved annotation.</title>
        <authorList>
            <person name="Wang L."/>
            <person name="Zhu T."/>
            <person name="Rodriguez J.C."/>
            <person name="Deal K.R."/>
            <person name="Dubcovsky J."/>
            <person name="McGuire P.E."/>
            <person name="Lux T."/>
            <person name="Spannagl M."/>
            <person name="Mayer K.F.X."/>
            <person name="Baldrich P."/>
            <person name="Meyers B.C."/>
            <person name="Huo N."/>
            <person name="Gu Y.Q."/>
            <person name="Zhou H."/>
            <person name="Devos K.M."/>
            <person name="Bennetzen J.L."/>
            <person name="Unver T."/>
            <person name="Budak H."/>
            <person name="Gulick P.J."/>
            <person name="Galiba G."/>
            <person name="Kalapos B."/>
            <person name="Nelson D.R."/>
            <person name="Li P."/>
            <person name="You F.M."/>
            <person name="Luo M.C."/>
            <person name="Dvorak J."/>
        </authorList>
    </citation>
    <scope>NUCLEOTIDE SEQUENCE [LARGE SCALE GENOMIC DNA]</scope>
    <source>
        <strain evidence="3">cv. AL8/78</strain>
    </source>
</reference>
<dbReference type="GO" id="GO:0006396">
    <property type="term" value="P:RNA processing"/>
    <property type="evidence" value="ECO:0007669"/>
    <property type="project" value="InterPro"/>
</dbReference>
<dbReference type="Gene3D" id="1.25.40.10">
    <property type="entry name" value="Tetratricopeptide repeat domain"/>
    <property type="match status" value="1"/>
</dbReference>
<dbReference type="PANTHER" id="PTHR26312">
    <property type="entry name" value="TETRATRICOPEPTIDE REPEAT PROTEIN 5"/>
    <property type="match status" value="1"/>
</dbReference>
<reference evidence="4" key="2">
    <citation type="journal article" date="2017" name="Nat. Plants">
        <title>The Aegilops tauschii genome reveals multiple impacts of transposons.</title>
        <authorList>
            <person name="Zhao G."/>
            <person name="Zou C."/>
            <person name="Li K."/>
            <person name="Wang K."/>
            <person name="Li T."/>
            <person name="Gao L."/>
            <person name="Zhang X."/>
            <person name="Wang H."/>
            <person name="Yang Z."/>
            <person name="Liu X."/>
            <person name="Jiang W."/>
            <person name="Mao L."/>
            <person name="Kong X."/>
            <person name="Jiao Y."/>
            <person name="Jia J."/>
        </authorList>
    </citation>
    <scope>NUCLEOTIDE SEQUENCE [LARGE SCALE GENOMIC DNA]</scope>
    <source>
        <strain evidence="4">cv. AL8/78</strain>
    </source>
</reference>
<reference evidence="3" key="4">
    <citation type="submission" date="2019-03" db="UniProtKB">
        <authorList>
            <consortium name="EnsemblPlants"/>
        </authorList>
    </citation>
    <scope>IDENTIFICATION</scope>
</reference>
<evidence type="ECO:0000313" key="3">
    <source>
        <dbReference type="EnsemblPlants" id="AET1Gv20669000.2"/>
    </source>
</evidence>
<accession>A0A452Z852</accession>
<keyword evidence="2" id="KW-0472">Membrane</keyword>
<dbReference type="EnsemblPlants" id="AET1Gv20669000.2">
    <property type="protein sequence ID" value="AET1Gv20669000.2"/>
    <property type="gene ID" value="AET1Gv20669000"/>
</dbReference>
<organism evidence="3 4">
    <name type="scientific">Aegilops tauschii subsp. strangulata</name>
    <name type="common">Goatgrass</name>
    <dbReference type="NCBI Taxonomy" id="200361"/>
    <lineage>
        <taxon>Eukaryota</taxon>
        <taxon>Viridiplantae</taxon>
        <taxon>Streptophyta</taxon>
        <taxon>Embryophyta</taxon>
        <taxon>Tracheophyta</taxon>
        <taxon>Spermatophyta</taxon>
        <taxon>Magnoliopsida</taxon>
        <taxon>Liliopsida</taxon>
        <taxon>Poales</taxon>
        <taxon>Poaceae</taxon>
        <taxon>BOP clade</taxon>
        <taxon>Pooideae</taxon>
        <taxon>Triticodae</taxon>
        <taxon>Triticeae</taxon>
        <taxon>Triticinae</taxon>
        <taxon>Aegilops</taxon>
    </lineage>
</organism>
<evidence type="ECO:0000313" key="4">
    <source>
        <dbReference type="Proteomes" id="UP000015105"/>
    </source>
</evidence>
<dbReference type="AlphaFoldDB" id="A0A452Z852"/>
<dbReference type="SUPFAM" id="SSF48452">
    <property type="entry name" value="TPR-like"/>
    <property type="match status" value="1"/>
</dbReference>
<protein>
    <submittedName>
        <fullName evidence="3">Uncharacterized protein</fullName>
    </submittedName>
</protein>
<dbReference type="Gramene" id="AET1Gv20669000.2">
    <property type="protein sequence ID" value="AET1Gv20669000.2"/>
    <property type="gene ID" value="AET1Gv20669000"/>
</dbReference>
<feature type="transmembrane region" description="Helical" evidence="2">
    <location>
        <begin position="253"/>
        <end position="276"/>
    </location>
</feature>
<evidence type="ECO:0000256" key="1">
    <source>
        <dbReference type="SAM" id="MobiDB-lite"/>
    </source>
</evidence>
<dbReference type="InterPro" id="IPR011990">
    <property type="entry name" value="TPR-like_helical_dom_sf"/>
</dbReference>
<feature type="region of interest" description="Disordered" evidence="1">
    <location>
        <begin position="300"/>
        <end position="319"/>
    </location>
</feature>